<gene>
    <name evidence="1" type="ORF">FVR03_20275</name>
</gene>
<sequence length="98" mass="10826">MLGYFKLKLIRGDSDDAGLWVTVAAKSIGEAIVKTDEAFADSSYRICDATMAEISEEEFLCLQRQSIHVTTSICPPLIQNQARLTYQKAQLLSVTAAR</sequence>
<proteinExistence type="predicted"/>
<reference evidence="1 2" key="1">
    <citation type="submission" date="2019-08" db="EMBL/GenBank/DDBJ databases">
        <authorList>
            <person name="Shi S."/>
        </authorList>
    </citation>
    <scope>NUCLEOTIDE SEQUENCE [LARGE SCALE GENOMIC DNA]</scope>
    <source>
        <strain evidence="1 2">GY10130</strain>
    </source>
</reference>
<comment type="caution">
    <text evidence="1">The sequence shown here is derived from an EMBL/GenBank/DDBJ whole genome shotgun (WGS) entry which is preliminary data.</text>
</comment>
<dbReference type="EMBL" id="VRTY01000105">
    <property type="protein sequence ID" value="TXK29859.1"/>
    <property type="molecule type" value="Genomic_DNA"/>
</dbReference>
<accession>A0A5C8J4F9</accession>
<name>A0A5C8J4F9_9BACT</name>
<dbReference type="AlphaFoldDB" id="A0A5C8J4F9"/>
<evidence type="ECO:0000313" key="1">
    <source>
        <dbReference type="EMBL" id="TXK29859.1"/>
    </source>
</evidence>
<dbReference type="Proteomes" id="UP000321926">
    <property type="component" value="Unassembled WGS sequence"/>
</dbReference>
<evidence type="ECO:0000313" key="2">
    <source>
        <dbReference type="Proteomes" id="UP000321926"/>
    </source>
</evidence>
<protein>
    <submittedName>
        <fullName evidence="1">Uncharacterized protein</fullName>
    </submittedName>
</protein>
<keyword evidence="2" id="KW-1185">Reference proteome</keyword>
<dbReference type="RefSeq" id="WP_147923603.1">
    <property type="nucleotide sequence ID" value="NZ_VRTY01000105.1"/>
</dbReference>
<organism evidence="1 2">
    <name type="scientific">Pontibacter qinzhouensis</name>
    <dbReference type="NCBI Taxonomy" id="2603253"/>
    <lineage>
        <taxon>Bacteria</taxon>
        <taxon>Pseudomonadati</taxon>
        <taxon>Bacteroidota</taxon>
        <taxon>Cytophagia</taxon>
        <taxon>Cytophagales</taxon>
        <taxon>Hymenobacteraceae</taxon>
        <taxon>Pontibacter</taxon>
    </lineage>
</organism>